<dbReference type="InterPro" id="IPR050557">
    <property type="entry name" value="RTX_toxin/Mannuronan_C5-epim"/>
</dbReference>
<dbReference type="PRINTS" id="PR00313">
    <property type="entry name" value="CABNDNGRPT"/>
</dbReference>
<gene>
    <name evidence="5" type="ORF">SAMN04487779_1002490</name>
</gene>
<accession>A0A1G6PRL9</accession>
<dbReference type="EMBL" id="FMZX01000002">
    <property type="protein sequence ID" value="SDC82621.1"/>
    <property type="molecule type" value="Genomic_DNA"/>
</dbReference>
<feature type="region of interest" description="Disordered" evidence="3">
    <location>
        <begin position="216"/>
        <end position="252"/>
    </location>
</feature>
<sequence>MATGTTGSDTLTATGPNETLEGLGGDDILYGGNTGFDLVMDGGSGNDTFHVTGFPSTVIGGEGQDVISLAFPYFMSRGLNDAVVVLDFAAGAGGDRLDLGLLLTSGLLTGYERSNPFGASGYLWLRQVGADAVIELDADGGANDFVPMVVLRGVAASALVAANLGFDPHGGSVMPLTLNGSDGPETLTGDAEDDIISGFGGADVLKGLGSNDRLDGGSGNDSLLGGPGNDTLLGGDGDDSLNGEGGLDSLDGGAGADSLRHLTGRATLDGGDGNDTIDAFDSATIRGGLGDDQIVMAAGSPEMRFVVDGGGGNDNISAVDAAAAQASLSGGIGDDSIESGDNGRYVLWGGAGNDTLSGGAGIDVMVVDLPRHLLALTASTGAGGSVVSPTGVAYSPLSLSGSISHGSETDRFSGIESIHFADGRLVFDAGDPIGQVTRMYLAALGRAPDTLGLNGWSSYVESGHSIADLAGAFVSSAEFNARYPAVSNSGFVTLLYQNTLGREPDAGGLAGWTSYMDQGHSRVELLTLFSESAEHYSRTASLWTNGIWDMDETGAAVARLYYAALGRAPDAGGWQGWTDYVKGGHSLSELAAAFPASAEFQARYPSVDNAGYVRLLYENTLGREPDQGGYDGWLGYMNQGHSRVELLQLFADSQEFIHRTLPLIDGGITFV</sequence>
<dbReference type="PANTHER" id="PTHR38340">
    <property type="entry name" value="S-LAYER PROTEIN"/>
    <property type="match status" value="1"/>
</dbReference>
<dbReference type="GO" id="GO:0005509">
    <property type="term" value="F:calcium ion binding"/>
    <property type="evidence" value="ECO:0007669"/>
    <property type="project" value="InterPro"/>
</dbReference>
<dbReference type="STRING" id="938405.SAMN02927895_02217"/>
<dbReference type="InterPro" id="IPR011049">
    <property type="entry name" value="Serralysin-like_metalloprot_C"/>
</dbReference>
<dbReference type="Gene3D" id="2.150.10.10">
    <property type="entry name" value="Serralysin-like metalloprotease, C-terminal"/>
    <property type="match status" value="1"/>
</dbReference>
<reference evidence="5 6" key="1">
    <citation type="submission" date="2016-10" db="EMBL/GenBank/DDBJ databases">
        <authorList>
            <person name="de Groot N.N."/>
        </authorList>
    </citation>
    <scope>NUCLEOTIDE SEQUENCE [LARGE SCALE GENOMIC DNA]</scope>
    <source>
        <strain evidence="5 6">CPCC 100156</strain>
    </source>
</reference>
<dbReference type="InterPro" id="IPR025282">
    <property type="entry name" value="DUF4214"/>
</dbReference>
<dbReference type="InterPro" id="IPR018511">
    <property type="entry name" value="Hemolysin-typ_Ca-bd_CS"/>
</dbReference>
<evidence type="ECO:0000256" key="2">
    <source>
        <dbReference type="ARBA" id="ARBA00022525"/>
    </source>
</evidence>
<dbReference type="RefSeq" id="WP_090662331.1">
    <property type="nucleotide sequence ID" value="NZ_FMZX01000002.1"/>
</dbReference>
<name>A0A1G6PRL9_9PROT</name>
<dbReference type="Pfam" id="PF13946">
    <property type="entry name" value="DUF4214"/>
    <property type="match status" value="2"/>
</dbReference>
<dbReference type="PANTHER" id="PTHR38340:SF1">
    <property type="entry name" value="S-LAYER PROTEIN"/>
    <property type="match status" value="1"/>
</dbReference>
<dbReference type="SUPFAM" id="SSF51120">
    <property type="entry name" value="beta-Roll"/>
    <property type="match status" value="4"/>
</dbReference>
<dbReference type="PROSITE" id="PS00330">
    <property type="entry name" value="HEMOLYSIN_CALCIUM"/>
    <property type="match status" value="2"/>
</dbReference>
<evidence type="ECO:0000313" key="6">
    <source>
        <dbReference type="Proteomes" id="UP000198925"/>
    </source>
</evidence>
<dbReference type="Proteomes" id="UP000198925">
    <property type="component" value="Unassembled WGS sequence"/>
</dbReference>
<keyword evidence="2" id="KW-0964">Secreted</keyword>
<dbReference type="InterPro" id="IPR038255">
    <property type="entry name" value="PBS_linker_sf"/>
</dbReference>
<feature type="compositionally biased region" description="Low complexity" evidence="3">
    <location>
        <begin position="220"/>
        <end position="233"/>
    </location>
</feature>
<dbReference type="Gene3D" id="2.160.20.160">
    <property type="match status" value="1"/>
</dbReference>
<protein>
    <submittedName>
        <fullName evidence="5">Hemolysin-type calcium-binding repeat-containing protein</fullName>
    </submittedName>
</protein>
<evidence type="ECO:0000259" key="4">
    <source>
        <dbReference type="Pfam" id="PF13946"/>
    </source>
</evidence>
<feature type="domain" description="DUF4214" evidence="4">
    <location>
        <begin position="591"/>
        <end position="659"/>
    </location>
</feature>
<feature type="domain" description="DUF4214" evidence="4">
    <location>
        <begin position="470"/>
        <end position="535"/>
    </location>
</feature>
<evidence type="ECO:0000256" key="3">
    <source>
        <dbReference type="SAM" id="MobiDB-lite"/>
    </source>
</evidence>
<proteinExistence type="predicted"/>
<feature type="compositionally biased region" description="Low complexity" evidence="3">
    <location>
        <begin position="1"/>
        <end position="15"/>
    </location>
</feature>
<evidence type="ECO:0000313" key="5">
    <source>
        <dbReference type="EMBL" id="SDC82621.1"/>
    </source>
</evidence>
<organism evidence="5 6">
    <name type="scientific">Belnapia rosea</name>
    <dbReference type="NCBI Taxonomy" id="938405"/>
    <lineage>
        <taxon>Bacteria</taxon>
        <taxon>Pseudomonadati</taxon>
        <taxon>Pseudomonadota</taxon>
        <taxon>Alphaproteobacteria</taxon>
        <taxon>Acetobacterales</taxon>
        <taxon>Roseomonadaceae</taxon>
        <taxon>Belnapia</taxon>
    </lineage>
</organism>
<dbReference type="GO" id="GO:0005576">
    <property type="term" value="C:extracellular region"/>
    <property type="evidence" value="ECO:0007669"/>
    <property type="project" value="UniProtKB-SubCell"/>
</dbReference>
<dbReference type="Gene3D" id="1.10.3130.20">
    <property type="entry name" value="Phycobilisome linker domain"/>
    <property type="match status" value="2"/>
</dbReference>
<evidence type="ECO:0000256" key="1">
    <source>
        <dbReference type="ARBA" id="ARBA00004613"/>
    </source>
</evidence>
<feature type="region of interest" description="Disordered" evidence="3">
    <location>
        <begin position="1"/>
        <end position="20"/>
    </location>
</feature>
<dbReference type="AlphaFoldDB" id="A0A1G6PRL9"/>
<dbReference type="InterPro" id="IPR001343">
    <property type="entry name" value="Hemolysn_Ca-bd"/>
</dbReference>
<keyword evidence="6" id="KW-1185">Reference proteome</keyword>
<comment type="subcellular location">
    <subcellularLocation>
        <location evidence="1">Secreted</location>
    </subcellularLocation>
</comment>
<dbReference type="Pfam" id="PF00353">
    <property type="entry name" value="HemolysinCabind"/>
    <property type="match status" value="5"/>
</dbReference>